<dbReference type="SUPFAM" id="SSF52047">
    <property type="entry name" value="RNI-like"/>
    <property type="match status" value="1"/>
</dbReference>
<evidence type="ECO:0000313" key="2">
    <source>
        <dbReference type="Proteomes" id="UP000231279"/>
    </source>
</evidence>
<comment type="caution">
    <text evidence="1">The sequence shown here is derived from an EMBL/GenBank/DDBJ whole genome shotgun (WGS) entry which is preliminary data.</text>
</comment>
<keyword evidence="2" id="KW-1185">Reference proteome</keyword>
<protein>
    <recommendedName>
        <fullName evidence="3">FBD domain-containing protein</fullName>
    </recommendedName>
</protein>
<dbReference type="STRING" id="429701.A0A2G9I4V8"/>
<accession>A0A2G9I4V8</accession>
<dbReference type="Proteomes" id="UP000231279">
    <property type="component" value="Unassembled WGS sequence"/>
</dbReference>
<dbReference type="PANTHER" id="PTHR34145">
    <property type="entry name" value="OS02G0105600 PROTEIN"/>
    <property type="match status" value="1"/>
</dbReference>
<gene>
    <name evidence="1" type="ORF">CDL12_02476</name>
</gene>
<evidence type="ECO:0008006" key="3">
    <source>
        <dbReference type="Google" id="ProtNLM"/>
    </source>
</evidence>
<dbReference type="EMBL" id="NKXS01000354">
    <property type="protein sequence ID" value="PIN24786.1"/>
    <property type="molecule type" value="Genomic_DNA"/>
</dbReference>
<sequence>MNWSQLATRINHIMKLHRGMSIEGFTVDFGKVDSVEDIDHWIEFAAKKRVKKLQLIFGSTRIGNPGRCFMTIQLRANLNFESLKVLWLVKVNLREGAALNHMLSSTPNLEELCLRDLDGLSGEHLLNKLEIFATSIEEFRLIGFEVDIKIKELHQLYNLRFGDRRDGLETLSDLMAHLCRILPIFQLKELTLDLWDMGECACKQPCQLDVKQFGLPKLDFLRLAIVASEGDEMISWMYLLEAAPVLHTLEIYFCWESGFIQRLATFDMHRMQPNRCIKVVKMVQFVGLTSVDFEIAKTVIKYLESLEKLIIVPYSEAEGPEMPILTAEMKKQIEDNIAQLREKEFLPSTVELVIERGF</sequence>
<dbReference type="PANTHER" id="PTHR34145:SF68">
    <property type="entry name" value="FBD DOMAIN-CONTAINING PROTEIN"/>
    <property type="match status" value="1"/>
</dbReference>
<proteinExistence type="predicted"/>
<dbReference type="Gene3D" id="3.80.10.10">
    <property type="entry name" value="Ribonuclease Inhibitor"/>
    <property type="match status" value="1"/>
</dbReference>
<dbReference type="InterPro" id="IPR032675">
    <property type="entry name" value="LRR_dom_sf"/>
</dbReference>
<dbReference type="OrthoDB" id="613853at2759"/>
<dbReference type="InterPro" id="IPR053772">
    <property type="entry name" value="At1g61320/At1g61330-like"/>
</dbReference>
<reference evidence="2" key="1">
    <citation type="journal article" date="2018" name="Gigascience">
        <title>Genome assembly of the Pink Ipe (Handroanthus impetiginosus, Bignoniaceae), a highly valued, ecologically keystone Neotropical timber forest tree.</title>
        <authorList>
            <person name="Silva-Junior O.B."/>
            <person name="Grattapaglia D."/>
            <person name="Novaes E."/>
            <person name="Collevatti R.G."/>
        </authorList>
    </citation>
    <scope>NUCLEOTIDE SEQUENCE [LARGE SCALE GENOMIC DNA]</scope>
    <source>
        <strain evidence="2">cv. UFG-1</strain>
    </source>
</reference>
<evidence type="ECO:0000313" key="1">
    <source>
        <dbReference type="EMBL" id="PIN24786.1"/>
    </source>
</evidence>
<organism evidence="1 2">
    <name type="scientific">Handroanthus impetiginosus</name>
    <dbReference type="NCBI Taxonomy" id="429701"/>
    <lineage>
        <taxon>Eukaryota</taxon>
        <taxon>Viridiplantae</taxon>
        <taxon>Streptophyta</taxon>
        <taxon>Embryophyta</taxon>
        <taxon>Tracheophyta</taxon>
        <taxon>Spermatophyta</taxon>
        <taxon>Magnoliopsida</taxon>
        <taxon>eudicotyledons</taxon>
        <taxon>Gunneridae</taxon>
        <taxon>Pentapetalae</taxon>
        <taxon>asterids</taxon>
        <taxon>lamiids</taxon>
        <taxon>Lamiales</taxon>
        <taxon>Bignoniaceae</taxon>
        <taxon>Crescentiina</taxon>
        <taxon>Tabebuia alliance</taxon>
        <taxon>Handroanthus</taxon>
    </lineage>
</organism>
<dbReference type="AlphaFoldDB" id="A0A2G9I4V8"/>
<name>A0A2G9I4V8_9LAMI</name>